<evidence type="ECO:0000313" key="2">
    <source>
        <dbReference type="EMBL" id="MPL63376.1"/>
    </source>
</evidence>
<accession>A0A644T8V4</accession>
<dbReference type="GO" id="GO:0051301">
    <property type="term" value="P:cell division"/>
    <property type="evidence" value="ECO:0007669"/>
    <property type="project" value="UniProtKB-KW"/>
</dbReference>
<evidence type="ECO:0000259" key="1">
    <source>
        <dbReference type="PROSITE" id="PS51782"/>
    </source>
</evidence>
<name>A0A644T8V4_9ZZZZ</name>
<dbReference type="EMBL" id="VSSQ01000021">
    <property type="protein sequence ID" value="MPL63376.1"/>
    <property type="molecule type" value="Genomic_DNA"/>
</dbReference>
<comment type="caution">
    <text evidence="2">The sequence shown here is derived from an EMBL/GenBank/DDBJ whole genome shotgun (WGS) entry which is preliminary data.</text>
</comment>
<sequence length="94" mass="10581">MRILLVISILILCWGSAFSAQLNPYKDSNHYEIVHVQSGDTVWNISAQYVSDSEDIRDLVFAITKLNQLNNNAQVHPGQILKIPQKAKNSVAFK</sequence>
<dbReference type="InterPro" id="IPR036779">
    <property type="entry name" value="LysM_dom_sf"/>
</dbReference>
<dbReference type="AlphaFoldDB" id="A0A644T8V4"/>
<keyword evidence="2" id="KW-0132">Cell division</keyword>
<dbReference type="InterPro" id="IPR018392">
    <property type="entry name" value="LysM"/>
</dbReference>
<dbReference type="SMART" id="SM00257">
    <property type="entry name" value="LysM"/>
    <property type="match status" value="1"/>
</dbReference>
<protein>
    <submittedName>
        <fullName evidence="2">Cell division suppressor protein YneA</fullName>
    </submittedName>
</protein>
<dbReference type="SUPFAM" id="SSF54106">
    <property type="entry name" value="LysM domain"/>
    <property type="match status" value="1"/>
</dbReference>
<dbReference type="Pfam" id="PF01476">
    <property type="entry name" value="LysM"/>
    <property type="match status" value="1"/>
</dbReference>
<gene>
    <name evidence="2" type="primary">yneA_1</name>
    <name evidence="2" type="ORF">SDC9_09002</name>
</gene>
<dbReference type="CDD" id="cd00118">
    <property type="entry name" value="LysM"/>
    <property type="match status" value="1"/>
</dbReference>
<proteinExistence type="predicted"/>
<organism evidence="2">
    <name type="scientific">bioreactor metagenome</name>
    <dbReference type="NCBI Taxonomy" id="1076179"/>
    <lineage>
        <taxon>unclassified sequences</taxon>
        <taxon>metagenomes</taxon>
        <taxon>ecological metagenomes</taxon>
    </lineage>
</organism>
<reference evidence="2" key="1">
    <citation type="submission" date="2019-08" db="EMBL/GenBank/DDBJ databases">
        <authorList>
            <person name="Kucharzyk K."/>
            <person name="Murdoch R.W."/>
            <person name="Higgins S."/>
            <person name="Loffler F."/>
        </authorList>
    </citation>
    <scope>NUCLEOTIDE SEQUENCE</scope>
</reference>
<dbReference type="PROSITE" id="PS51782">
    <property type="entry name" value="LYSM"/>
    <property type="match status" value="1"/>
</dbReference>
<dbReference type="Gene3D" id="3.10.350.10">
    <property type="entry name" value="LysM domain"/>
    <property type="match status" value="1"/>
</dbReference>
<keyword evidence="2" id="KW-0131">Cell cycle</keyword>
<feature type="domain" description="LysM" evidence="1">
    <location>
        <begin position="32"/>
        <end position="83"/>
    </location>
</feature>